<sequence length="424" mass="44853">MPAIKPRLPLMAVLAGTVLAVAATVTPATAAAPDPSPEPGQDSVLWSGPLPEHGVPGPEHPTRVFTDGTPLDISDDTIFTYSTLTSDNTPVPSTALLMRSHRPWTGTGGRPLAVIAPVTQGMDDACAFSRVVRTGALLDPVHPELSATAPDYFRAHLLLDRGIDVVVTDYPGLGSPGLHPYMDNVATGRATADAGVAALALLGRPDAPVVATGHSQGGAATGWVAENAHGYTPQLNLRAVAVSSPPHNFRRLTVDADGSLAMGLMLMATDTQMRQSPSIRAEMERILTDEGRRMIADMRRTCTPGVFLPTAFRRSSSLTTTGESLVDVIDRMPGIQAEFRRQELGTRAPEVPVLLTYHMSDPLVNGADSRALGESWREHGDGRGVTVIEAPDSPVARSLMTGHPDPAVTHVPMIVDWLVGQLDG</sequence>
<evidence type="ECO:0000313" key="3">
    <source>
        <dbReference type="EMBL" id="MCX7467313.1"/>
    </source>
</evidence>
<dbReference type="Proteomes" id="UP001071478">
    <property type="component" value="Unassembled WGS sequence"/>
</dbReference>
<dbReference type="Pfam" id="PF03583">
    <property type="entry name" value="LIP"/>
    <property type="match status" value="1"/>
</dbReference>
<dbReference type="PIRSF" id="PIRSF029171">
    <property type="entry name" value="Esterase_LipA"/>
    <property type="match status" value="1"/>
</dbReference>
<dbReference type="PANTHER" id="PTHR34853">
    <property type="match status" value="1"/>
</dbReference>
<dbReference type="PANTHER" id="PTHR34853:SF1">
    <property type="entry name" value="LIPASE 5"/>
    <property type="match status" value="1"/>
</dbReference>
<reference evidence="3" key="1">
    <citation type="submission" date="2022-11" db="EMBL/GenBank/DDBJ databases">
        <title>Corynebacterium sp. isolated from Penguins.</title>
        <authorList>
            <person name="Sedlar K."/>
            <person name="Svec P."/>
        </authorList>
    </citation>
    <scope>NUCLEOTIDE SEQUENCE</scope>
    <source>
        <strain evidence="3">P7374</strain>
    </source>
</reference>
<proteinExistence type="predicted"/>
<keyword evidence="2" id="KW-0732">Signal</keyword>
<feature type="chain" id="PRO_5040348025" evidence="2">
    <location>
        <begin position="31"/>
        <end position="424"/>
    </location>
</feature>
<name>A0A9Q4GHE5_9CORY</name>
<dbReference type="Gene3D" id="3.40.50.1820">
    <property type="entry name" value="alpha/beta hydrolase"/>
    <property type="match status" value="1"/>
</dbReference>
<evidence type="ECO:0000313" key="4">
    <source>
        <dbReference type="Proteomes" id="UP001071478"/>
    </source>
</evidence>
<dbReference type="GO" id="GO:0004806">
    <property type="term" value="F:triacylglycerol lipase activity"/>
    <property type="evidence" value="ECO:0007669"/>
    <property type="project" value="InterPro"/>
</dbReference>
<dbReference type="EMBL" id="JAPMKU010000001">
    <property type="protein sequence ID" value="MCX7467313.1"/>
    <property type="molecule type" value="Genomic_DNA"/>
</dbReference>
<dbReference type="InterPro" id="IPR005152">
    <property type="entry name" value="Lipase_secreted"/>
</dbReference>
<gene>
    <name evidence="3" type="ORF">OS129_00250</name>
</gene>
<dbReference type="AlphaFoldDB" id="A0A9Q4GHE5"/>
<protein>
    <submittedName>
        <fullName evidence="3">Alpha/beta fold hydrolase</fullName>
    </submittedName>
</protein>
<dbReference type="InterPro" id="IPR029058">
    <property type="entry name" value="AB_hydrolase_fold"/>
</dbReference>
<comment type="caution">
    <text evidence="3">The sequence shown here is derived from an EMBL/GenBank/DDBJ whole genome shotgun (WGS) entry which is preliminary data.</text>
</comment>
<dbReference type="GO" id="GO:0016042">
    <property type="term" value="P:lipid catabolic process"/>
    <property type="evidence" value="ECO:0007669"/>
    <property type="project" value="InterPro"/>
</dbReference>
<dbReference type="Gene3D" id="1.10.260.130">
    <property type="match status" value="1"/>
</dbReference>
<dbReference type="SUPFAM" id="SSF53474">
    <property type="entry name" value="alpha/beta-Hydrolases"/>
    <property type="match status" value="1"/>
</dbReference>
<feature type="region of interest" description="Disordered" evidence="1">
    <location>
        <begin position="29"/>
        <end position="61"/>
    </location>
</feature>
<dbReference type="RefSeq" id="WP_200253089.1">
    <property type="nucleotide sequence ID" value="NZ_JAENIQ020000002.1"/>
</dbReference>
<organism evidence="3 4">
    <name type="scientific">Corynebacterium pygosceleis</name>
    <dbReference type="NCBI Taxonomy" id="2800406"/>
    <lineage>
        <taxon>Bacteria</taxon>
        <taxon>Bacillati</taxon>
        <taxon>Actinomycetota</taxon>
        <taxon>Actinomycetes</taxon>
        <taxon>Mycobacteriales</taxon>
        <taxon>Corynebacteriaceae</taxon>
        <taxon>Corynebacterium</taxon>
    </lineage>
</organism>
<feature type="signal peptide" evidence="2">
    <location>
        <begin position="1"/>
        <end position="30"/>
    </location>
</feature>
<keyword evidence="3" id="KW-0378">Hydrolase</keyword>
<evidence type="ECO:0000256" key="2">
    <source>
        <dbReference type="SAM" id="SignalP"/>
    </source>
</evidence>
<evidence type="ECO:0000256" key="1">
    <source>
        <dbReference type="SAM" id="MobiDB-lite"/>
    </source>
</evidence>
<accession>A0A9Q4GHE5</accession>